<name>A0A4R1MKQ1_9FIRM</name>
<feature type="transmembrane region" description="Helical" evidence="1">
    <location>
        <begin position="178"/>
        <end position="198"/>
    </location>
</feature>
<keyword evidence="1" id="KW-0812">Transmembrane</keyword>
<proteinExistence type="predicted"/>
<gene>
    <name evidence="2" type="ORF">EDC19_2137</name>
</gene>
<accession>A0A4R1MKQ1</accession>
<evidence type="ECO:0000256" key="1">
    <source>
        <dbReference type="SAM" id="Phobius"/>
    </source>
</evidence>
<dbReference type="EMBL" id="SMGQ01000014">
    <property type="protein sequence ID" value="TCK92402.1"/>
    <property type="molecule type" value="Genomic_DNA"/>
</dbReference>
<protein>
    <submittedName>
        <fullName evidence="2">Putative membrane protein YhfC</fullName>
    </submittedName>
</protein>
<organism evidence="2 3">
    <name type="scientific">Natranaerovirga hydrolytica</name>
    <dbReference type="NCBI Taxonomy" id="680378"/>
    <lineage>
        <taxon>Bacteria</taxon>
        <taxon>Bacillati</taxon>
        <taxon>Bacillota</taxon>
        <taxon>Clostridia</taxon>
        <taxon>Lachnospirales</taxon>
        <taxon>Natranaerovirgaceae</taxon>
        <taxon>Natranaerovirga</taxon>
    </lineage>
</organism>
<feature type="transmembrane region" description="Helical" evidence="1">
    <location>
        <begin position="229"/>
        <end position="247"/>
    </location>
</feature>
<feature type="transmembrane region" description="Helical" evidence="1">
    <location>
        <begin position="71"/>
        <end position="89"/>
    </location>
</feature>
<keyword evidence="1" id="KW-0472">Membrane</keyword>
<keyword evidence="1" id="KW-1133">Transmembrane helix</keyword>
<dbReference type="AlphaFoldDB" id="A0A4R1MKQ1"/>
<dbReference type="Proteomes" id="UP000294545">
    <property type="component" value="Unassembled WGS sequence"/>
</dbReference>
<dbReference type="InterPro" id="IPR011397">
    <property type="entry name" value="YhfC"/>
</dbReference>
<reference evidence="2 3" key="1">
    <citation type="submission" date="2019-03" db="EMBL/GenBank/DDBJ databases">
        <title>Genomic Encyclopedia of Type Strains, Phase IV (KMG-IV): sequencing the most valuable type-strain genomes for metagenomic binning, comparative biology and taxonomic classification.</title>
        <authorList>
            <person name="Goeker M."/>
        </authorList>
    </citation>
    <scope>NUCLEOTIDE SEQUENCE [LARGE SCALE GENOMIC DNA]</scope>
    <source>
        <strain evidence="2 3">DSM 24176</strain>
    </source>
</reference>
<comment type="caution">
    <text evidence="2">The sequence shown here is derived from an EMBL/GenBank/DDBJ whole genome shotgun (WGS) entry which is preliminary data.</text>
</comment>
<feature type="transmembrane region" description="Helical" evidence="1">
    <location>
        <begin position="33"/>
        <end position="51"/>
    </location>
</feature>
<feature type="transmembrane region" description="Helical" evidence="1">
    <location>
        <begin position="205"/>
        <end position="223"/>
    </location>
</feature>
<dbReference type="Pfam" id="PF10086">
    <property type="entry name" value="YhfC"/>
    <property type="match status" value="1"/>
</dbReference>
<sequence>MPILTFIFIILTLFITIFVPIIALIVLKIKTKFTFKIVLIGFIAFSISQLYIRLPLLNFIDSLIWINDSNLIHMILLALFIGLSGGIIIEGTRYILFKYIIKNDCNYTNGIAYSLTYEGVQSIIILGYSYIIYLFTAIQITQGHFTRILSEQGVPIEEIENAKHYFIDNPFLFLSDGVNQLIVFAISVLLSVLTIYSIKSSQFKYFAYVVIFNTLFITIRYLLSGIYVEIFSIAATVGLFLFVRWFVKSKEIDLK</sequence>
<evidence type="ECO:0000313" key="2">
    <source>
        <dbReference type="EMBL" id="TCK92402.1"/>
    </source>
</evidence>
<dbReference type="OrthoDB" id="9807167at2"/>
<feature type="transmembrane region" description="Helical" evidence="1">
    <location>
        <begin position="6"/>
        <end position="26"/>
    </location>
</feature>
<dbReference type="RefSeq" id="WP_132282839.1">
    <property type="nucleotide sequence ID" value="NZ_SMGQ01000014.1"/>
</dbReference>
<feature type="transmembrane region" description="Helical" evidence="1">
    <location>
        <begin position="123"/>
        <end position="141"/>
    </location>
</feature>
<keyword evidence="3" id="KW-1185">Reference proteome</keyword>
<evidence type="ECO:0000313" key="3">
    <source>
        <dbReference type="Proteomes" id="UP000294545"/>
    </source>
</evidence>